<organism evidence="2 3">
    <name type="scientific">Klebsiella spallanzanii</name>
    <dbReference type="NCBI Taxonomy" id="2587528"/>
    <lineage>
        <taxon>Bacteria</taxon>
        <taxon>Pseudomonadati</taxon>
        <taxon>Pseudomonadota</taxon>
        <taxon>Gammaproteobacteria</taxon>
        <taxon>Enterobacterales</taxon>
        <taxon>Enterobacteriaceae</taxon>
        <taxon>Klebsiella/Raoultella group</taxon>
        <taxon>Klebsiella</taxon>
    </lineage>
</organism>
<protein>
    <recommendedName>
        <fullName evidence="4">Integrase</fullName>
    </recommendedName>
</protein>
<dbReference type="Gene3D" id="1.10.443.10">
    <property type="entry name" value="Intergrase catalytic core"/>
    <property type="match status" value="1"/>
</dbReference>
<proteinExistence type="predicted"/>
<gene>
    <name evidence="2" type="ORF">SB6408_05612</name>
</gene>
<dbReference type="GO" id="GO:0006310">
    <property type="term" value="P:DNA recombination"/>
    <property type="evidence" value="ECO:0007669"/>
    <property type="project" value="UniProtKB-KW"/>
</dbReference>
<dbReference type="RefSeq" id="WP_142463499.1">
    <property type="nucleotide sequence ID" value="NZ_CABGHF010000024.1"/>
</dbReference>
<dbReference type="EMBL" id="CABGHF010000024">
    <property type="protein sequence ID" value="VUS89422.1"/>
    <property type="molecule type" value="Genomic_DNA"/>
</dbReference>
<dbReference type="InterPro" id="IPR011010">
    <property type="entry name" value="DNA_brk_join_enz"/>
</dbReference>
<sequence>MISSLKKLIFAYIWYRNGKTYQVKNISNLGSTLNILARYCTEFNITIPELLISKQHLNNCLMSLKPGTMYDVRRFLLAFNDVDNENKPFEFCDIKKLTEMNTTLINYRNNLKQFPPIPPRIYLSYINSITSDIKVLFENIDIFLQFMLEIKSKYDEICKLSHNSRYIHTPTEYNISNIIKKYNLEFIFDYFGANTNIKGILYLINSILFRCRLAIQVFTGMRIDEATNLHIHCGQIYHKNGQNHYIINGRTTKLSEREAKWVTNEVGYNATCISSKISLFIVNQIEDFSYEVHNLPLFVRTSYLGIVRISPRIENSIILPAELAPKDEMKKISWLNVMITKEDIAELKKIDPFRAWEAESKFDIGQYWPLQTHQFRRSLALYASRSGLVSLTSLRRQLQHLSTQMTLYYSRGSAFAQDLVSNDKSHFAAEYQEIQNYTQALDYVNLILLSDNKLFGTQGRIIENNIKNNISIDKKETVRLFKLGQLAYTETCLGGCTTLEVCTQRSTRSLVSCLSCENAIIKKDKLELVIQAQTKLLEKVDVNSLTYRTEKQDLQLLEKYLNVYNSKSGDVK</sequence>
<accession>A0A564M6S4</accession>
<evidence type="ECO:0000313" key="2">
    <source>
        <dbReference type="EMBL" id="VUS89422.1"/>
    </source>
</evidence>
<dbReference type="GO" id="GO:0015074">
    <property type="term" value="P:DNA integration"/>
    <property type="evidence" value="ECO:0007669"/>
    <property type="project" value="InterPro"/>
</dbReference>
<keyword evidence="1" id="KW-0233">DNA recombination</keyword>
<dbReference type="InterPro" id="IPR013762">
    <property type="entry name" value="Integrase-like_cat_sf"/>
</dbReference>
<dbReference type="GO" id="GO:0003677">
    <property type="term" value="F:DNA binding"/>
    <property type="evidence" value="ECO:0007669"/>
    <property type="project" value="InterPro"/>
</dbReference>
<dbReference type="SUPFAM" id="SSF56349">
    <property type="entry name" value="DNA breaking-rejoining enzymes"/>
    <property type="match status" value="1"/>
</dbReference>
<dbReference type="AlphaFoldDB" id="A0A564M6S4"/>
<reference evidence="2 3" key="1">
    <citation type="submission" date="2019-07" db="EMBL/GenBank/DDBJ databases">
        <authorList>
            <person name="Brisse S."/>
            <person name="Rodrigues C."/>
            <person name="Thorpe H."/>
        </authorList>
    </citation>
    <scope>NUCLEOTIDE SEQUENCE [LARGE SCALE GENOMIC DNA]</scope>
    <source>
        <strain evidence="2">SB6408</strain>
    </source>
</reference>
<evidence type="ECO:0000313" key="3">
    <source>
        <dbReference type="Proteomes" id="UP000318370"/>
    </source>
</evidence>
<evidence type="ECO:0008006" key="4">
    <source>
        <dbReference type="Google" id="ProtNLM"/>
    </source>
</evidence>
<dbReference type="Proteomes" id="UP000318370">
    <property type="component" value="Unassembled WGS sequence"/>
</dbReference>
<evidence type="ECO:0000256" key="1">
    <source>
        <dbReference type="ARBA" id="ARBA00023172"/>
    </source>
</evidence>
<name>A0A564M6S4_9ENTR</name>